<dbReference type="InterPro" id="IPR009057">
    <property type="entry name" value="Homeodomain-like_sf"/>
</dbReference>
<proteinExistence type="predicted"/>
<dbReference type="SUPFAM" id="SSF46689">
    <property type="entry name" value="Homeodomain-like"/>
    <property type="match status" value="1"/>
</dbReference>
<reference evidence="3" key="1">
    <citation type="journal article" date="2021" name="Cell">
        <title>Tracing the genetic footprints of vertebrate landing in non-teleost ray-finned fishes.</title>
        <authorList>
            <person name="Bi X."/>
            <person name="Wang K."/>
            <person name="Yang L."/>
            <person name="Pan H."/>
            <person name="Jiang H."/>
            <person name="Wei Q."/>
            <person name="Fang M."/>
            <person name="Yu H."/>
            <person name="Zhu C."/>
            <person name="Cai Y."/>
            <person name="He Y."/>
            <person name="Gan X."/>
            <person name="Zeng H."/>
            <person name="Yu D."/>
            <person name="Zhu Y."/>
            <person name="Jiang H."/>
            <person name="Qiu Q."/>
            <person name="Yang H."/>
            <person name="Zhang Y.E."/>
            <person name="Wang W."/>
            <person name="Zhu M."/>
            <person name="He S."/>
            <person name="Zhang G."/>
        </authorList>
    </citation>
    <scope>NUCLEOTIDE SEQUENCE</scope>
    <source>
        <strain evidence="3">Pddl_001</strain>
    </source>
</reference>
<dbReference type="InterPro" id="IPR036397">
    <property type="entry name" value="RNaseH_sf"/>
</dbReference>
<sequence length="336" mass="39190">MPQMSQVLRERAIGVLTAGMSTRAVASELNVHFYTISRLQRRFRKFGSTSKRPHNCRPHVTTPAQDLHIQFLHLRDRLRPATLTADETVGLHNRRISAQTVRNHFREAHLHARHPHQDLDLTAVWRRNRLQWANAHLRWPLARWRSVLFPDESQFQLYWADGRQRVWCCVGERFADVNFVNRVSHGGSGVMVWAGISYGQRTQLHFIDGNLNTQRYCDKILRPIVMPFIRCHHLMFQYDNAQPHVARICTQFLEAENVPVLHLPAYSDMSPIEHVWDALDRRLQQHVPVPTNIQQLRTAIEEECDNIPQATINSLINSMQRRCVVLHEANGGHTRY</sequence>
<dbReference type="InterPro" id="IPR002492">
    <property type="entry name" value="Transposase_Tc1-like"/>
</dbReference>
<gene>
    <name evidence="3" type="primary">Tcb1_310</name>
    <name evidence="3" type="ORF">GTO93_0018381</name>
</gene>
<accession>A0ABS2Y4U9</accession>
<evidence type="ECO:0000313" key="3">
    <source>
        <dbReference type="EMBL" id="MBN3281678.1"/>
    </source>
</evidence>
<feature type="non-terminal residue" evidence="3">
    <location>
        <position position="1"/>
    </location>
</feature>
<dbReference type="PANTHER" id="PTHR23022:SF135">
    <property type="entry name" value="SI:DKEY-77F5.3"/>
    <property type="match status" value="1"/>
</dbReference>
<dbReference type="Gene3D" id="3.30.420.10">
    <property type="entry name" value="Ribonuclease H-like superfamily/Ribonuclease H"/>
    <property type="match status" value="1"/>
</dbReference>
<dbReference type="InterPro" id="IPR038717">
    <property type="entry name" value="Tc1-like_DDE_dom"/>
</dbReference>
<organism evidence="3 4">
    <name type="scientific">Polyodon spathula</name>
    <name type="common">North American paddlefish</name>
    <name type="synonym">Squalus spathula</name>
    <dbReference type="NCBI Taxonomy" id="7913"/>
    <lineage>
        <taxon>Eukaryota</taxon>
        <taxon>Metazoa</taxon>
        <taxon>Chordata</taxon>
        <taxon>Craniata</taxon>
        <taxon>Vertebrata</taxon>
        <taxon>Euteleostomi</taxon>
        <taxon>Actinopterygii</taxon>
        <taxon>Chondrostei</taxon>
        <taxon>Acipenseriformes</taxon>
        <taxon>Polyodontidae</taxon>
        <taxon>Polyodon</taxon>
    </lineage>
</organism>
<keyword evidence="4" id="KW-1185">Reference proteome</keyword>
<feature type="non-terminal residue" evidence="3">
    <location>
        <position position="336"/>
    </location>
</feature>
<dbReference type="PANTHER" id="PTHR23022">
    <property type="entry name" value="TRANSPOSABLE ELEMENT-RELATED"/>
    <property type="match status" value="1"/>
</dbReference>
<feature type="domain" description="Tc1-like transposase DDE" evidence="2">
    <location>
        <begin position="147"/>
        <end position="290"/>
    </location>
</feature>
<dbReference type="Pfam" id="PF01498">
    <property type="entry name" value="HTH_Tnp_Tc3_2"/>
    <property type="match status" value="1"/>
</dbReference>
<dbReference type="InterPro" id="IPR052338">
    <property type="entry name" value="Transposase_5"/>
</dbReference>
<evidence type="ECO:0000313" key="4">
    <source>
        <dbReference type="Proteomes" id="UP001166093"/>
    </source>
</evidence>
<dbReference type="Proteomes" id="UP001166093">
    <property type="component" value="Unassembled WGS sequence"/>
</dbReference>
<name>A0ABS2Y4U9_POLSP</name>
<comment type="caution">
    <text evidence="3">The sequence shown here is derived from an EMBL/GenBank/DDBJ whole genome shotgun (WGS) entry which is preliminary data.</text>
</comment>
<evidence type="ECO:0000259" key="1">
    <source>
        <dbReference type="Pfam" id="PF01498"/>
    </source>
</evidence>
<dbReference type="EMBL" id="JAAWVQ010110959">
    <property type="protein sequence ID" value="MBN3281678.1"/>
    <property type="molecule type" value="Genomic_DNA"/>
</dbReference>
<evidence type="ECO:0000259" key="2">
    <source>
        <dbReference type="Pfam" id="PF13358"/>
    </source>
</evidence>
<protein>
    <submittedName>
        <fullName evidence="3">TCB1 transposase</fullName>
    </submittedName>
</protein>
<dbReference type="Pfam" id="PF13358">
    <property type="entry name" value="DDE_3"/>
    <property type="match status" value="1"/>
</dbReference>
<feature type="domain" description="Transposase Tc1-like" evidence="1">
    <location>
        <begin position="93"/>
        <end position="137"/>
    </location>
</feature>